<feature type="signal peptide" evidence="1">
    <location>
        <begin position="1"/>
        <end position="22"/>
    </location>
</feature>
<gene>
    <name evidence="5" type="ORF">BOVATA_003060</name>
</gene>
<dbReference type="InterPro" id="IPR019195">
    <property type="entry name" value="ABC_ATPase_put"/>
</dbReference>
<dbReference type="InterPro" id="IPR049069">
    <property type="entry name" value="MRB1590-like_C"/>
</dbReference>
<feature type="domain" description="ATPase of the ABC class C-terminal" evidence="2">
    <location>
        <begin position="314"/>
        <end position="583"/>
    </location>
</feature>
<dbReference type="InterPro" id="IPR027417">
    <property type="entry name" value="P-loop_NTPase"/>
</dbReference>
<dbReference type="Pfam" id="PF09818">
    <property type="entry name" value="ABC_ATPase"/>
    <property type="match status" value="1"/>
</dbReference>
<sequence length="747" mass="82458">MRLPVLCLCFQLLISFIATSCASYSRYGSRAVNQSHLGAAHLSTAATTCFVSFGGSDTLRIQRHQYRDSSLCSLAEYAMDRKRGLGPSASRRWGRRLDQERKHNFGNVPGNEEVGGCNPEYKFAESYLDEEDGVLQWPPQNMQIHTSNLINYLKGKDGGPYGSYKNLQGQWSVMDNTVTVIFDRIQSDPFAPPSNLRIRVPSAVHRFPSDVISPRLRNVAACDAIARRVCSELQRLDAAETGRTRRTGFEMTKPRQYVLARKNVVLTDEYLEVRMYAHMPGNGRRVNGYHAVHMFADVLPALVRGALQYGAYDSKRFYNHIKSVEDQEYLRSQLAALGLVAFVADGSILPRESGISDKPMAGDSVLPFKSPESLQVAVTLPNKGRVVGMGLKRGVTLVVGGGYHGKTTLLEALQVGCYNKVPGDGREFVVTSPNAVKVRAEDGRSVSGVDISTFIGTLPNGKDCRLFSTPDASGSTSQAAGIMESVEMGADLLLLDEDISAANFMYRDNLMDALVCKGSEPITTFLLLVQAFYKKLGISTIMVSGSCGLFMDQADTVIQMNQYTCQDQTQSAREVASRFKVDLREPIAAAVAGNDIFETSQLNGRVVSPHTFKREQQKVRQHGMGSIQYGTENIDLGLLEQLVEPGQTSTITNIIIHLENLFRENRSAVHNKTLRELLELLYSKWSKSNTVGYTGLDEVNGFRPFPAGDCSMPRIFEVAAALNRMRSLSISSFKKDEYKPQAYGALS</sequence>
<dbReference type="OrthoDB" id="189459at2759"/>
<feature type="domain" description="ATPase of the ABC class N-terminal" evidence="3">
    <location>
        <begin position="148"/>
        <end position="309"/>
    </location>
</feature>
<protein>
    <submittedName>
        <fullName evidence="5">ABC transporter ATPase</fullName>
    </submittedName>
</protein>
<evidence type="ECO:0000259" key="2">
    <source>
        <dbReference type="Pfam" id="PF09818"/>
    </source>
</evidence>
<reference evidence="5 6" key="1">
    <citation type="journal article" date="2017" name="BMC Genomics">
        <title>Whole-genome assembly of Babesia ovata and comparative genomics between closely related pathogens.</title>
        <authorList>
            <person name="Yamagishi J."/>
            <person name="Asada M."/>
            <person name="Hakimi H."/>
            <person name="Tanaka T.Q."/>
            <person name="Sugimoto C."/>
            <person name="Kawazu S."/>
        </authorList>
    </citation>
    <scope>NUCLEOTIDE SEQUENCE [LARGE SCALE GENOMIC DNA]</scope>
    <source>
        <strain evidence="5 6">Miyake</strain>
    </source>
</reference>
<evidence type="ECO:0000313" key="5">
    <source>
        <dbReference type="EMBL" id="GBE58813.1"/>
    </source>
</evidence>
<evidence type="ECO:0000259" key="3">
    <source>
        <dbReference type="Pfam" id="PF20446"/>
    </source>
</evidence>
<dbReference type="VEuPathDB" id="PiroplasmaDB:BOVATA_003060"/>
<organism evidence="5 6">
    <name type="scientific">Babesia ovata</name>
    <dbReference type="NCBI Taxonomy" id="189622"/>
    <lineage>
        <taxon>Eukaryota</taxon>
        <taxon>Sar</taxon>
        <taxon>Alveolata</taxon>
        <taxon>Apicomplexa</taxon>
        <taxon>Aconoidasida</taxon>
        <taxon>Piroplasmida</taxon>
        <taxon>Babesiidae</taxon>
        <taxon>Babesia</taxon>
    </lineage>
</organism>
<dbReference type="EMBL" id="BDSA01000001">
    <property type="protein sequence ID" value="GBE58813.1"/>
    <property type="molecule type" value="Genomic_DNA"/>
</dbReference>
<dbReference type="RefSeq" id="XP_028865056.1">
    <property type="nucleotide sequence ID" value="XM_029009223.1"/>
</dbReference>
<dbReference type="GeneID" id="39872583"/>
<dbReference type="PROSITE" id="PS51257">
    <property type="entry name" value="PROKAR_LIPOPROTEIN"/>
    <property type="match status" value="1"/>
</dbReference>
<keyword evidence="1" id="KW-0732">Signal</keyword>
<evidence type="ECO:0000256" key="1">
    <source>
        <dbReference type="SAM" id="SignalP"/>
    </source>
</evidence>
<dbReference type="Proteomes" id="UP000236319">
    <property type="component" value="Unassembled WGS sequence"/>
</dbReference>
<dbReference type="AlphaFoldDB" id="A0A2H6K739"/>
<accession>A0A2H6K739</accession>
<name>A0A2H6K739_9APIC</name>
<dbReference type="InterPro" id="IPR046833">
    <property type="entry name" value="ABC_N"/>
</dbReference>
<feature type="chain" id="PRO_5014164986" evidence="1">
    <location>
        <begin position="23"/>
        <end position="747"/>
    </location>
</feature>
<dbReference type="Pfam" id="PF20446">
    <property type="entry name" value="ABC_N"/>
    <property type="match status" value="1"/>
</dbReference>
<proteinExistence type="predicted"/>
<dbReference type="SUPFAM" id="SSF52540">
    <property type="entry name" value="P-loop containing nucleoside triphosphate hydrolases"/>
    <property type="match status" value="1"/>
</dbReference>
<evidence type="ECO:0000313" key="6">
    <source>
        <dbReference type="Proteomes" id="UP000236319"/>
    </source>
</evidence>
<evidence type="ECO:0000259" key="4">
    <source>
        <dbReference type="Pfam" id="PF21117"/>
    </source>
</evidence>
<dbReference type="PANTHER" id="PTHR38149:SF1">
    <property type="entry name" value="ATPASE"/>
    <property type="match status" value="1"/>
</dbReference>
<dbReference type="PANTHER" id="PTHR38149">
    <property type="entry name" value="ATPASE"/>
    <property type="match status" value="1"/>
</dbReference>
<dbReference type="Pfam" id="PF21117">
    <property type="entry name" value="MRB1590_C"/>
    <property type="match status" value="1"/>
</dbReference>
<dbReference type="InterPro" id="IPR046834">
    <property type="entry name" value="ABC_ATPase_C"/>
</dbReference>
<keyword evidence="6" id="KW-1185">Reference proteome</keyword>
<feature type="domain" description="MRB1590-like C-terminal" evidence="4">
    <location>
        <begin position="618"/>
        <end position="730"/>
    </location>
</feature>
<comment type="caution">
    <text evidence="5">The sequence shown here is derived from an EMBL/GenBank/DDBJ whole genome shotgun (WGS) entry which is preliminary data.</text>
</comment>